<protein>
    <submittedName>
        <fullName evidence="2">BZIP domain-containing protein</fullName>
    </submittedName>
</protein>
<sequence>MSDSSNNGNVSDYGNINMFDGYGENNVENVAEEWPEGCEYGSTVTAFHHPENAPFEHPNPPAHYQPHQNYVEGNPPFVYDPAFYPPPVYGEQNYANIDRQVPSADASMPFEEASLEDLDFLFEDDGFNQFGLEATAPIYQTSNVLQVDPTFIGVDSSLNNWNQDMINIDYHGYDYQEEFGQHDLYPVEAYGDDTVAGDYTNQAPPMVYPQHLHPQLTPTNQSMDLGAEAVANASNPLPPDEMQEWIETRGRPRIFTDGENIERRLICANESYHRRRNAREHERLVREAEVAILETINQNMLTYLNDLMNQYHQMLNNLTGDKRKEAEDRFRKHFK</sequence>
<evidence type="ECO:0000313" key="2">
    <source>
        <dbReference type="WBParaSite" id="PDA_v2.g14053.t1"/>
    </source>
</evidence>
<accession>A0A914PH03</accession>
<dbReference type="AlphaFoldDB" id="A0A914PH03"/>
<dbReference type="WBParaSite" id="PDA_v2.g14053.t1">
    <property type="protein sequence ID" value="PDA_v2.g14053.t1"/>
    <property type="gene ID" value="PDA_v2.g14053"/>
</dbReference>
<keyword evidence="1" id="KW-1185">Reference proteome</keyword>
<dbReference type="Proteomes" id="UP000887578">
    <property type="component" value="Unplaced"/>
</dbReference>
<proteinExistence type="predicted"/>
<name>A0A914PH03_9BILA</name>
<reference evidence="2" key="1">
    <citation type="submission" date="2022-11" db="UniProtKB">
        <authorList>
            <consortium name="WormBaseParasite"/>
        </authorList>
    </citation>
    <scope>IDENTIFICATION</scope>
</reference>
<evidence type="ECO:0000313" key="1">
    <source>
        <dbReference type="Proteomes" id="UP000887578"/>
    </source>
</evidence>
<organism evidence="1 2">
    <name type="scientific">Panagrolaimus davidi</name>
    <dbReference type="NCBI Taxonomy" id="227884"/>
    <lineage>
        <taxon>Eukaryota</taxon>
        <taxon>Metazoa</taxon>
        <taxon>Ecdysozoa</taxon>
        <taxon>Nematoda</taxon>
        <taxon>Chromadorea</taxon>
        <taxon>Rhabditida</taxon>
        <taxon>Tylenchina</taxon>
        <taxon>Panagrolaimomorpha</taxon>
        <taxon>Panagrolaimoidea</taxon>
        <taxon>Panagrolaimidae</taxon>
        <taxon>Panagrolaimus</taxon>
    </lineage>
</organism>